<reference evidence="2 3" key="1">
    <citation type="submission" date="2016-05" db="EMBL/GenBank/DDBJ databases">
        <title>Complete genome sequence of Rathayibacter tritici NCPPB 1953.</title>
        <authorList>
            <person name="Park J."/>
            <person name="Lee H.-H."/>
            <person name="Lee S.-W."/>
            <person name="Seo Y.-S."/>
        </authorList>
    </citation>
    <scope>NUCLEOTIDE SEQUENCE [LARGE SCALE GENOMIC DNA]</scope>
    <source>
        <strain evidence="2 3">NCPPB 1953</strain>
    </source>
</reference>
<evidence type="ECO:0000256" key="1">
    <source>
        <dbReference type="SAM" id="Phobius"/>
    </source>
</evidence>
<feature type="transmembrane region" description="Helical" evidence="1">
    <location>
        <begin position="176"/>
        <end position="198"/>
    </location>
</feature>
<dbReference type="OrthoDB" id="157137at2"/>
<keyword evidence="1" id="KW-0812">Transmembrane</keyword>
<dbReference type="AlphaFoldDB" id="A0A160KR51"/>
<dbReference type="STRING" id="33888.A6122_0927"/>
<dbReference type="GO" id="GO:0005886">
    <property type="term" value="C:plasma membrane"/>
    <property type="evidence" value="ECO:0007669"/>
    <property type="project" value="UniProtKB-SubCell"/>
</dbReference>
<dbReference type="KEGG" id="rtn:A6122_0927"/>
<accession>A0A160KR51</accession>
<dbReference type="PANTHER" id="PTHR43471">
    <property type="entry name" value="ABC TRANSPORTER PERMEASE"/>
    <property type="match status" value="1"/>
</dbReference>
<dbReference type="EMBL" id="CP015515">
    <property type="protein sequence ID" value="AND16080.1"/>
    <property type="molecule type" value="Genomic_DNA"/>
</dbReference>
<dbReference type="RefSeq" id="WP_068252208.1">
    <property type="nucleotide sequence ID" value="NZ_CP015515.1"/>
</dbReference>
<feature type="transmembrane region" description="Helical" evidence="1">
    <location>
        <begin position="210"/>
        <end position="229"/>
    </location>
</feature>
<keyword evidence="1" id="KW-0472">Membrane</keyword>
<keyword evidence="3" id="KW-1185">Reference proteome</keyword>
<name>A0A160KR51_9MICO</name>
<dbReference type="Pfam" id="PF12679">
    <property type="entry name" value="ABC2_membrane_2"/>
    <property type="match status" value="1"/>
</dbReference>
<protein>
    <submittedName>
        <fullName evidence="2">ABC transporter permease</fullName>
    </submittedName>
</protein>
<gene>
    <name evidence="2" type="ORF">A6122_0927</name>
</gene>
<dbReference type="Proteomes" id="UP000077071">
    <property type="component" value="Chromosome"/>
</dbReference>
<organism evidence="2 3">
    <name type="scientific">Rathayibacter tritici</name>
    <dbReference type="NCBI Taxonomy" id="33888"/>
    <lineage>
        <taxon>Bacteria</taxon>
        <taxon>Bacillati</taxon>
        <taxon>Actinomycetota</taxon>
        <taxon>Actinomycetes</taxon>
        <taxon>Micrococcales</taxon>
        <taxon>Microbacteriaceae</taxon>
        <taxon>Rathayibacter</taxon>
    </lineage>
</organism>
<feature type="transmembrane region" description="Helical" evidence="1">
    <location>
        <begin position="235"/>
        <end position="257"/>
    </location>
</feature>
<feature type="transmembrane region" description="Helical" evidence="1">
    <location>
        <begin position="132"/>
        <end position="156"/>
    </location>
</feature>
<evidence type="ECO:0000313" key="3">
    <source>
        <dbReference type="Proteomes" id="UP000077071"/>
    </source>
</evidence>
<evidence type="ECO:0000313" key="2">
    <source>
        <dbReference type="EMBL" id="AND16080.1"/>
    </source>
</evidence>
<dbReference type="GO" id="GO:0140359">
    <property type="term" value="F:ABC-type transporter activity"/>
    <property type="evidence" value="ECO:0007669"/>
    <property type="project" value="InterPro"/>
</dbReference>
<feature type="transmembrane region" description="Helical" evidence="1">
    <location>
        <begin position="84"/>
        <end position="111"/>
    </location>
</feature>
<sequence>MNRRRVTALVQKDFREILRNKQALAPIIVVPILFVTVLPVLVLLLGSNQTLMASINGMQQFLANLPAGIVPADYDLAQSTAYAMVIYFFAPIFLLIPVMVASVTASASFVGEKEKRTIEGLLYTPLTNSELVLAKILVSLIPAVLITWAAFLLYGLVVNLVGYPLFGGLVFPTATWLVSAFVLAPLIAFLAICLIVAVSQRATTVQGAQGTAAFLVLPLVGLVVAQTAGLSLFNLAVAGVGAVVLVLVDLALFFAVVRRFDRERLVTRL</sequence>
<keyword evidence="1" id="KW-1133">Transmembrane helix</keyword>
<dbReference type="PANTHER" id="PTHR43471:SF1">
    <property type="entry name" value="ABC TRANSPORTER PERMEASE PROTEIN NOSY-RELATED"/>
    <property type="match status" value="1"/>
</dbReference>
<feature type="transmembrane region" description="Helical" evidence="1">
    <location>
        <begin position="23"/>
        <end position="45"/>
    </location>
</feature>
<proteinExistence type="predicted"/>
<dbReference type="PATRIC" id="fig|33888.3.peg.1026"/>